<gene>
    <name evidence="5 6" type="primary">rpmF</name>
    <name evidence="6" type="ORF">BR63_06280</name>
</gene>
<dbReference type="KEGG" id="tfr:BR63_06280"/>
<name>A0A7G6E1J9_THEFR</name>
<evidence type="ECO:0000256" key="2">
    <source>
        <dbReference type="ARBA" id="ARBA00022980"/>
    </source>
</evidence>
<evidence type="ECO:0000256" key="5">
    <source>
        <dbReference type="HAMAP-Rule" id="MF_00340"/>
    </source>
</evidence>
<dbReference type="AlphaFoldDB" id="A0A7G6E1J9"/>
<evidence type="ECO:0000313" key="6">
    <source>
        <dbReference type="EMBL" id="QNB45953.1"/>
    </source>
</evidence>
<dbReference type="PANTHER" id="PTHR35534">
    <property type="entry name" value="50S RIBOSOMAL PROTEIN L32"/>
    <property type="match status" value="1"/>
</dbReference>
<dbReference type="InterPro" id="IPR044957">
    <property type="entry name" value="Ribosomal_bL32_bact"/>
</dbReference>
<proteinExistence type="inferred from homology"/>
<dbReference type="OrthoDB" id="9812874at2"/>
<dbReference type="InterPro" id="IPR011332">
    <property type="entry name" value="Ribosomal_zn-bd"/>
</dbReference>
<keyword evidence="2 5" id="KW-0689">Ribosomal protein</keyword>
<dbReference type="Pfam" id="PF01783">
    <property type="entry name" value="Ribosomal_L32p"/>
    <property type="match status" value="1"/>
</dbReference>
<dbReference type="SUPFAM" id="SSF57829">
    <property type="entry name" value="Zn-binding ribosomal proteins"/>
    <property type="match status" value="1"/>
</dbReference>
<dbReference type="InterPro" id="IPR002677">
    <property type="entry name" value="Ribosomal_bL32"/>
</dbReference>
<organism evidence="6 7">
    <name type="scientific">Thermanaerosceptrum fracticalcis</name>
    <dbReference type="NCBI Taxonomy" id="1712410"/>
    <lineage>
        <taxon>Bacteria</taxon>
        <taxon>Bacillati</taxon>
        <taxon>Bacillota</taxon>
        <taxon>Clostridia</taxon>
        <taxon>Eubacteriales</taxon>
        <taxon>Peptococcaceae</taxon>
        <taxon>Thermanaerosceptrum</taxon>
    </lineage>
</organism>
<evidence type="ECO:0000256" key="3">
    <source>
        <dbReference type="ARBA" id="ARBA00023274"/>
    </source>
</evidence>
<evidence type="ECO:0000313" key="7">
    <source>
        <dbReference type="Proteomes" id="UP000515847"/>
    </source>
</evidence>
<dbReference type="GO" id="GO:0015934">
    <property type="term" value="C:large ribosomal subunit"/>
    <property type="evidence" value="ECO:0007669"/>
    <property type="project" value="InterPro"/>
</dbReference>
<dbReference type="Proteomes" id="UP000515847">
    <property type="component" value="Chromosome"/>
</dbReference>
<dbReference type="HAMAP" id="MF_00340">
    <property type="entry name" value="Ribosomal_bL32"/>
    <property type="match status" value="1"/>
</dbReference>
<keyword evidence="7" id="KW-1185">Reference proteome</keyword>
<dbReference type="PANTHER" id="PTHR35534:SF1">
    <property type="entry name" value="LARGE RIBOSOMAL SUBUNIT PROTEIN BL32"/>
    <property type="match status" value="1"/>
</dbReference>
<evidence type="ECO:0000256" key="4">
    <source>
        <dbReference type="ARBA" id="ARBA00035178"/>
    </source>
</evidence>
<protein>
    <recommendedName>
        <fullName evidence="4 5">Large ribosomal subunit protein bL32</fullName>
    </recommendedName>
</protein>
<evidence type="ECO:0000256" key="1">
    <source>
        <dbReference type="ARBA" id="ARBA00008560"/>
    </source>
</evidence>
<sequence length="60" mass="7050">MGVQQHRRSKARNRRRRAEIMKLEAPKFMECPQCHELKKPHAVCPACGYYKNRVVIAKAE</sequence>
<dbReference type="NCBIfam" id="TIGR01031">
    <property type="entry name" value="rpmF_bact"/>
    <property type="match status" value="1"/>
</dbReference>
<dbReference type="GO" id="GO:0003735">
    <property type="term" value="F:structural constituent of ribosome"/>
    <property type="evidence" value="ECO:0007669"/>
    <property type="project" value="InterPro"/>
</dbReference>
<keyword evidence="3 5" id="KW-0687">Ribonucleoprotein</keyword>
<accession>A0A7G6E1J9</accession>
<reference evidence="6 7" key="1">
    <citation type="journal article" date="2019" name="Front. Microbiol.">
        <title>Thermoanaerosceptrum fracticalcis gen. nov. sp. nov., a Novel Fumarate-Fermenting Microorganism From a Deep Fractured Carbonate Aquifer of the US Great Basin.</title>
        <authorList>
            <person name="Hamilton-Brehm S.D."/>
            <person name="Stewart L.E."/>
            <person name="Zavarin M."/>
            <person name="Caldwell M."/>
            <person name="Lawson P.A."/>
            <person name="Onstott T.C."/>
            <person name="Grzymski J."/>
            <person name="Neveux I."/>
            <person name="Lollar B.S."/>
            <person name="Russell C.E."/>
            <person name="Moser D.P."/>
        </authorList>
    </citation>
    <scope>NUCLEOTIDE SEQUENCE [LARGE SCALE GENOMIC DNA]</scope>
    <source>
        <strain evidence="6 7">DRI-13</strain>
    </source>
</reference>
<comment type="similarity">
    <text evidence="1 5">Belongs to the bacterial ribosomal protein bL32 family.</text>
</comment>
<dbReference type="GO" id="GO:0006412">
    <property type="term" value="P:translation"/>
    <property type="evidence" value="ECO:0007669"/>
    <property type="project" value="UniProtKB-UniRule"/>
</dbReference>
<dbReference type="RefSeq" id="WP_034422860.1">
    <property type="nucleotide sequence ID" value="NZ_CP045798.1"/>
</dbReference>
<dbReference type="EMBL" id="CP045798">
    <property type="protein sequence ID" value="QNB45953.1"/>
    <property type="molecule type" value="Genomic_DNA"/>
</dbReference>